<dbReference type="GO" id="GO:0005634">
    <property type="term" value="C:nucleus"/>
    <property type="evidence" value="ECO:0007669"/>
    <property type="project" value="UniProtKB-SubCell"/>
</dbReference>
<dbReference type="InterPro" id="IPR003441">
    <property type="entry name" value="NAC-dom"/>
</dbReference>
<dbReference type="Proteomes" id="UP001497457">
    <property type="component" value="Chromosome 15b"/>
</dbReference>
<comment type="subcellular location">
    <subcellularLocation>
        <location evidence="1">Nucleus</location>
    </subcellularLocation>
</comment>
<sequence>MAADHDQHTRSSDDASTIALLRCLRAGATVDFVHCIDVLSAAPSDLVASLEPAPGIDGVWYFYCLKQYKNAQGKACGHRKRAISGGDTCWHAEGRPKEVDGSEPGTACNLSYGRKDGRSFSRLGWCMTEYDDDQDQTGYVLCKVYRSPRAQVKVKPPSSSAGSKRKAAGVEHPEAPPAKLPHEEYAVAPSAVAQANGEEWIGGCQPEMFRSEDMQHVQKLSTEEPTQDGGEFFETPYGPLPSEVAQVDVMEWIGGMEEMSGGEEGHGLLMEQQTQTGEQDNGFLAYPTAEGLFGYQETTASGMPPPAADPLPDCDFFDGMEPFLGVREEQSVQMQQPRAEPADPLAEFVQSQWIAFQQQESPWMTMRRLLQGPPSFLKCS</sequence>
<evidence type="ECO:0000256" key="1">
    <source>
        <dbReference type="ARBA" id="ARBA00004123"/>
    </source>
</evidence>
<dbReference type="SUPFAM" id="SSF101941">
    <property type="entry name" value="NAC domain"/>
    <property type="match status" value="1"/>
</dbReference>
<reference evidence="8 9" key="2">
    <citation type="submission" date="2024-10" db="EMBL/GenBank/DDBJ databases">
        <authorList>
            <person name="Ryan C."/>
        </authorList>
    </citation>
    <scope>NUCLEOTIDE SEQUENCE [LARGE SCALE GENOMIC DNA]</scope>
</reference>
<dbReference type="Gene3D" id="2.170.150.80">
    <property type="entry name" value="NAC domain"/>
    <property type="match status" value="1"/>
</dbReference>
<evidence type="ECO:0000313" key="8">
    <source>
        <dbReference type="EMBL" id="CAL4936852.1"/>
    </source>
</evidence>
<protein>
    <recommendedName>
        <fullName evidence="7">NAC domain-containing protein</fullName>
    </recommendedName>
</protein>
<organism evidence="8 9">
    <name type="scientific">Urochloa decumbens</name>
    <dbReference type="NCBI Taxonomy" id="240449"/>
    <lineage>
        <taxon>Eukaryota</taxon>
        <taxon>Viridiplantae</taxon>
        <taxon>Streptophyta</taxon>
        <taxon>Embryophyta</taxon>
        <taxon>Tracheophyta</taxon>
        <taxon>Spermatophyta</taxon>
        <taxon>Magnoliopsida</taxon>
        <taxon>Liliopsida</taxon>
        <taxon>Poales</taxon>
        <taxon>Poaceae</taxon>
        <taxon>PACMAD clade</taxon>
        <taxon>Panicoideae</taxon>
        <taxon>Panicodae</taxon>
        <taxon>Paniceae</taxon>
        <taxon>Melinidinae</taxon>
        <taxon>Urochloa</taxon>
    </lineage>
</organism>
<feature type="domain" description="NAC" evidence="7">
    <location>
        <begin position="3"/>
        <end position="147"/>
    </location>
</feature>
<dbReference type="PROSITE" id="PS51005">
    <property type="entry name" value="NAC"/>
    <property type="match status" value="1"/>
</dbReference>
<dbReference type="AlphaFoldDB" id="A0ABC8Y5A6"/>
<dbReference type="Pfam" id="PF02365">
    <property type="entry name" value="NAM"/>
    <property type="match status" value="1"/>
</dbReference>
<keyword evidence="3" id="KW-0238">DNA-binding</keyword>
<dbReference type="PANTHER" id="PTHR31989">
    <property type="entry name" value="NAC DOMAIN-CONTAINING PROTEIN 82-RELATED"/>
    <property type="match status" value="1"/>
</dbReference>
<keyword evidence="2" id="KW-0805">Transcription regulation</keyword>
<evidence type="ECO:0000256" key="2">
    <source>
        <dbReference type="ARBA" id="ARBA00023015"/>
    </source>
</evidence>
<accession>A0ABC8Y5A6</accession>
<evidence type="ECO:0000256" key="5">
    <source>
        <dbReference type="ARBA" id="ARBA00023242"/>
    </source>
</evidence>
<evidence type="ECO:0000259" key="7">
    <source>
        <dbReference type="PROSITE" id="PS51005"/>
    </source>
</evidence>
<gene>
    <name evidence="8" type="ORF">URODEC1_LOCUS30184</name>
</gene>
<keyword evidence="5" id="KW-0539">Nucleus</keyword>
<reference evidence="9" key="1">
    <citation type="submission" date="2024-06" db="EMBL/GenBank/DDBJ databases">
        <authorList>
            <person name="Ryan C."/>
        </authorList>
    </citation>
    <scope>NUCLEOTIDE SEQUENCE [LARGE SCALE GENOMIC DNA]</scope>
</reference>
<evidence type="ECO:0000256" key="4">
    <source>
        <dbReference type="ARBA" id="ARBA00023163"/>
    </source>
</evidence>
<dbReference type="EMBL" id="OZ075125">
    <property type="protein sequence ID" value="CAL4936852.1"/>
    <property type="molecule type" value="Genomic_DNA"/>
</dbReference>
<evidence type="ECO:0000313" key="9">
    <source>
        <dbReference type="Proteomes" id="UP001497457"/>
    </source>
</evidence>
<proteinExistence type="predicted"/>
<dbReference type="InterPro" id="IPR036093">
    <property type="entry name" value="NAC_dom_sf"/>
</dbReference>
<feature type="region of interest" description="Disordered" evidence="6">
    <location>
        <begin position="153"/>
        <end position="176"/>
    </location>
</feature>
<keyword evidence="9" id="KW-1185">Reference proteome</keyword>
<keyword evidence="4" id="KW-0804">Transcription</keyword>
<name>A0ABC8Y5A6_9POAL</name>
<evidence type="ECO:0000256" key="3">
    <source>
        <dbReference type="ARBA" id="ARBA00023125"/>
    </source>
</evidence>
<dbReference type="GO" id="GO:0003677">
    <property type="term" value="F:DNA binding"/>
    <property type="evidence" value="ECO:0007669"/>
    <property type="project" value="UniProtKB-KW"/>
</dbReference>
<evidence type="ECO:0000256" key="6">
    <source>
        <dbReference type="SAM" id="MobiDB-lite"/>
    </source>
</evidence>